<feature type="coiled-coil region" evidence="1">
    <location>
        <begin position="4"/>
        <end position="31"/>
    </location>
</feature>
<dbReference type="AlphaFoldDB" id="A0A9N9CKJ9"/>
<keyword evidence="1" id="KW-0175">Coiled coil</keyword>
<accession>A0A9N9CKJ9</accession>
<dbReference type="Proteomes" id="UP000789570">
    <property type="component" value="Unassembled WGS sequence"/>
</dbReference>
<evidence type="ECO:0000313" key="3">
    <source>
        <dbReference type="Proteomes" id="UP000789570"/>
    </source>
</evidence>
<proteinExistence type="predicted"/>
<dbReference type="OrthoDB" id="2447085at2759"/>
<name>A0A9N9CKJ9_9GLOM</name>
<evidence type="ECO:0000256" key="1">
    <source>
        <dbReference type="SAM" id="Coils"/>
    </source>
</evidence>
<sequence>MATFEIIEKEVNNARDRLNKAEEKLEEFEKRWKEKKLWELGKKLEHREEKNEEQRQVWKRQRDIMQLLKFGEEKASRCLFYTVILMHPIFGQFVDDCKDGRPASEDFLFILKLSYYMSMFYNSERERAENRYTTYGSLIAGKYYYANVEAKVKLGSGGEPLFLTTIYYLNMVRENAMKYPGIYGFSGSTCPKKVHMDPLTPMFPLAWNPYEKDLGDTTVYFKYVLQPIKEKLIFFAKNDMDKNICIKFVHQYSADAHNHCTNKAYAPHLHSCEHIPGGWLMIIIDLNAYFTYDPCSRSFPSVDEVKSKINDIVKHLHECDWVHGDLRSVNFLVRINGNNNLPLVMLTSLVCAGQMKLRVES</sequence>
<dbReference type="EMBL" id="CAJVPQ010002635">
    <property type="protein sequence ID" value="CAG8603638.1"/>
    <property type="molecule type" value="Genomic_DNA"/>
</dbReference>
<protein>
    <submittedName>
        <fullName evidence="2">9033_t:CDS:1</fullName>
    </submittedName>
</protein>
<keyword evidence="3" id="KW-1185">Reference proteome</keyword>
<dbReference type="SUPFAM" id="SSF56112">
    <property type="entry name" value="Protein kinase-like (PK-like)"/>
    <property type="match status" value="1"/>
</dbReference>
<gene>
    <name evidence="2" type="ORF">FCALED_LOCUS8712</name>
</gene>
<dbReference type="InterPro" id="IPR011009">
    <property type="entry name" value="Kinase-like_dom_sf"/>
</dbReference>
<comment type="caution">
    <text evidence="2">The sequence shown here is derived from an EMBL/GenBank/DDBJ whole genome shotgun (WGS) entry which is preliminary data.</text>
</comment>
<reference evidence="2" key="1">
    <citation type="submission" date="2021-06" db="EMBL/GenBank/DDBJ databases">
        <authorList>
            <person name="Kallberg Y."/>
            <person name="Tangrot J."/>
            <person name="Rosling A."/>
        </authorList>
    </citation>
    <scope>NUCLEOTIDE SEQUENCE</scope>
    <source>
        <strain evidence="2">UK204</strain>
    </source>
</reference>
<organism evidence="2 3">
    <name type="scientific">Funneliformis caledonium</name>
    <dbReference type="NCBI Taxonomy" id="1117310"/>
    <lineage>
        <taxon>Eukaryota</taxon>
        <taxon>Fungi</taxon>
        <taxon>Fungi incertae sedis</taxon>
        <taxon>Mucoromycota</taxon>
        <taxon>Glomeromycotina</taxon>
        <taxon>Glomeromycetes</taxon>
        <taxon>Glomerales</taxon>
        <taxon>Glomeraceae</taxon>
        <taxon>Funneliformis</taxon>
    </lineage>
</organism>
<evidence type="ECO:0000313" key="2">
    <source>
        <dbReference type="EMBL" id="CAG8603638.1"/>
    </source>
</evidence>